<feature type="non-terminal residue" evidence="1">
    <location>
        <position position="64"/>
    </location>
</feature>
<protein>
    <submittedName>
        <fullName evidence="1">Uncharacterized protein</fullName>
    </submittedName>
</protein>
<gene>
    <name evidence="1" type="ORF">CROQUDRAFT_34831</name>
</gene>
<proteinExistence type="predicted"/>
<sequence>AKGMEIHNASLTFYSNNTLDNVSKKFNKHMCIYCTLSGLPSNLMDQEFNAHLLACSNIASALEM</sequence>
<dbReference type="Proteomes" id="UP000886653">
    <property type="component" value="Unassembled WGS sequence"/>
</dbReference>
<dbReference type="EMBL" id="MU167303">
    <property type="protein sequence ID" value="KAG0144056.1"/>
    <property type="molecule type" value="Genomic_DNA"/>
</dbReference>
<keyword evidence="2" id="KW-1185">Reference proteome</keyword>
<comment type="caution">
    <text evidence="1">The sequence shown here is derived from an EMBL/GenBank/DDBJ whole genome shotgun (WGS) entry which is preliminary data.</text>
</comment>
<accession>A0A9P6NCA8</accession>
<dbReference type="OrthoDB" id="2246127at2759"/>
<evidence type="ECO:0000313" key="2">
    <source>
        <dbReference type="Proteomes" id="UP000886653"/>
    </source>
</evidence>
<name>A0A9P6NCA8_9BASI</name>
<dbReference type="AlphaFoldDB" id="A0A9P6NCA8"/>
<organism evidence="1 2">
    <name type="scientific">Cronartium quercuum f. sp. fusiforme G11</name>
    <dbReference type="NCBI Taxonomy" id="708437"/>
    <lineage>
        <taxon>Eukaryota</taxon>
        <taxon>Fungi</taxon>
        <taxon>Dikarya</taxon>
        <taxon>Basidiomycota</taxon>
        <taxon>Pucciniomycotina</taxon>
        <taxon>Pucciniomycetes</taxon>
        <taxon>Pucciniales</taxon>
        <taxon>Coleosporiaceae</taxon>
        <taxon>Cronartium</taxon>
    </lineage>
</organism>
<feature type="non-terminal residue" evidence="1">
    <location>
        <position position="1"/>
    </location>
</feature>
<evidence type="ECO:0000313" key="1">
    <source>
        <dbReference type="EMBL" id="KAG0144056.1"/>
    </source>
</evidence>
<reference evidence="1" key="1">
    <citation type="submission" date="2013-11" db="EMBL/GenBank/DDBJ databases">
        <title>Genome sequence of the fusiform rust pathogen reveals effectors for host alternation and coevolution with pine.</title>
        <authorList>
            <consortium name="DOE Joint Genome Institute"/>
            <person name="Smith K."/>
            <person name="Pendleton A."/>
            <person name="Kubisiak T."/>
            <person name="Anderson C."/>
            <person name="Salamov A."/>
            <person name="Aerts A."/>
            <person name="Riley R."/>
            <person name="Clum A."/>
            <person name="Lindquist E."/>
            <person name="Ence D."/>
            <person name="Campbell M."/>
            <person name="Kronenberg Z."/>
            <person name="Feau N."/>
            <person name="Dhillon B."/>
            <person name="Hamelin R."/>
            <person name="Burleigh J."/>
            <person name="Smith J."/>
            <person name="Yandell M."/>
            <person name="Nelson C."/>
            <person name="Grigoriev I."/>
            <person name="Davis J."/>
        </authorList>
    </citation>
    <scope>NUCLEOTIDE SEQUENCE</scope>
    <source>
        <strain evidence="1">G11</strain>
    </source>
</reference>